<dbReference type="PANTHER" id="PTHR35174:SF3">
    <property type="entry name" value="BLL7171 PROTEIN"/>
    <property type="match status" value="1"/>
</dbReference>
<dbReference type="EMBL" id="BDCR01000004">
    <property type="protein sequence ID" value="GAT63761.1"/>
    <property type="molecule type" value="Genomic_DNA"/>
</dbReference>
<dbReference type="RefSeq" id="WP_068705260.1">
    <property type="nucleotide sequence ID" value="NZ_BDCR01000004.1"/>
</dbReference>
<sequence>MKEFALIFRMDITTKEAQPTEEQMRGYMEQWMSWINYIDQEGQLVEGGNHFSREGRVLKAGKSIIEGPYIADGNSIAGYILIRATDMDDATRVAEKCPILQGENTSVEIRELGQPG</sequence>
<gene>
    <name evidence="3" type="ORF">PJIAN_4302</name>
</gene>
<protein>
    <recommendedName>
        <fullName evidence="2">YCII-related domain-containing protein</fullName>
    </recommendedName>
</protein>
<dbReference type="InterPro" id="IPR011008">
    <property type="entry name" value="Dimeric_a/b-barrel"/>
</dbReference>
<dbReference type="SUPFAM" id="SSF54909">
    <property type="entry name" value="Dimeric alpha+beta barrel"/>
    <property type="match status" value="1"/>
</dbReference>
<dbReference type="PANTHER" id="PTHR35174">
    <property type="entry name" value="BLL7171 PROTEIN-RELATED"/>
    <property type="match status" value="1"/>
</dbReference>
<dbReference type="Gene3D" id="3.30.70.1060">
    <property type="entry name" value="Dimeric alpha+beta barrel"/>
    <property type="match status" value="1"/>
</dbReference>
<dbReference type="OrthoDB" id="7782105at2"/>
<evidence type="ECO:0000256" key="1">
    <source>
        <dbReference type="ARBA" id="ARBA00007689"/>
    </source>
</evidence>
<comment type="similarity">
    <text evidence="1">Belongs to the YciI family.</text>
</comment>
<proteinExistence type="inferred from homology"/>
<dbReference type="Pfam" id="PF03795">
    <property type="entry name" value="YCII"/>
    <property type="match status" value="1"/>
</dbReference>
<evidence type="ECO:0000259" key="2">
    <source>
        <dbReference type="Pfam" id="PF03795"/>
    </source>
</evidence>
<dbReference type="AlphaFoldDB" id="A0A171AHX1"/>
<accession>A0A171AHX1</accession>
<evidence type="ECO:0000313" key="3">
    <source>
        <dbReference type="EMBL" id="GAT63761.1"/>
    </source>
</evidence>
<comment type="caution">
    <text evidence="3">The sequence shown here is derived from an EMBL/GenBank/DDBJ whole genome shotgun (WGS) entry which is preliminary data.</text>
</comment>
<organism evidence="3 4">
    <name type="scientific">Paludibacter jiangxiensis</name>
    <dbReference type="NCBI Taxonomy" id="681398"/>
    <lineage>
        <taxon>Bacteria</taxon>
        <taxon>Pseudomonadati</taxon>
        <taxon>Bacteroidota</taxon>
        <taxon>Bacteroidia</taxon>
        <taxon>Bacteroidales</taxon>
        <taxon>Paludibacteraceae</taxon>
        <taxon>Paludibacter</taxon>
    </lineage>
</organism>
<evidence type="ECO:0000313" key="4">
    <source>
        <dbReference type="Proteomes" id="UP000076586"/>
    </source>
</evidence>
<keyword evidence="4" id="KW-1185">Reference proteome</keyword>
<dbReference type="InterPro" id="IPR005545">
    <property type="entry name" value="YCII"/>
</dbReference>
<dbReference type="STRING" id="681398.PJIAN_4302"/>
<name>A0A171AHX1_9BACT</name>
<reference evidence="4" key="1">
    <citation type="submission" date="2016-04" db="EMBL/GenBank/DDBJ databases">
        <title>Draft genome sequence of Paludibacter jiangxiensis strain NM7.</title>
        <authorList>
            <person name="Qiu Y."/>
            <person name="Matsuura N."/>
            <person name="Ohashi A."/>
            <person name="Tourlousse M.D."/>
            <person name="Sekiguchi Y."/>
        </authorList>
    </citation>
    <scope>NUCLEOTIDE SEQUENCE [LARGE SCALE GENOMIC DNA]</scope>
    <source>
        <strain evidence="4">NM7</strain>
    </source>
</reference>
<reference evidence="4" key="2">
    <citation type="journal article" date="2017" name="Genome Announc.">
        <title>Draft genome sequence of Paludibacter jiangxiensis NM7(T), a propionate-producing fermentative bacterium.</title>
        <authorList>
            <person name="Qiu Y.-L."/>
            <person name="Tourlousse D.M."/>
            <person name="Matsuura N."/>
            <person name="Ohashi A."/>
            <person name="Sekiguchi Y."/>
        </authorList>
    </citation>
    <scope>NUCLEOTIDE SEQUENCE [LARGE SCALE GENOMIC DNA]</scope>
    <source>
        <strain evidence="4">NM7</strain>
    </source>
</reference>
<feature type="domain" description="YCII-related" evidence="2">
    <location>
        <begin position="15"/>
        <end position="111"/>
    </location>
</feature>
<dbReference type="Proteomes" id="UP000076586">
    <property type="component" value="Unassembled WGS sequence"/>
</dbReference>